<comment type="caution">
    <text evidence="4">The sequence shown here is derived from an EMBL/GenBank/DDBJ whole genome shotgun (WGS) entry which is preliminary data.</text>
</comment>
<dbReference type="HOGENOM" id="CLU_2414123_0_0_1"/>
<dbReference type="InterPro" id="IPR014720">
    <property type="entry name" value="dsRBD_dom"/>
</dbReference>
<accession>G4TN76</accession>
<evidence type="ECO:0000313" key="4">
    <source>
        <dbReference type="EMBL" id="CCA72774.1"/>
    </source>
</evidence>
<dbReference type="SUPFAM" id="SSF54768">
    <property type="entry name" value="dsRNA-binding domain-like"/>
    <property type="match status" value="1"/>
</dbReference>
<dbReference type="PROSITE" id="PS50137">
    <property type="entry name" value="DS_RBD"/>
    <property type="match status" value="1"/>
</dbReference>
<dbReference type="InParanoid" id="G4TN76"/>
<feature type="domain" description="DRBM" evidence="3">
    <location>
        <begin position="10"/>
        <end position="78"/>
    </location>
</feature>
<feature type="compositionally biased region" description="Polar residues" evidence="2">
    <location>
        <begin position="1"/>
        <end position="10"/>
    </location>
</feature>
<proteinExistence type="predicted"/>
<sequence>MPAESSNAQDPRQEVEEIKNQNKLDVTFNDDNNVGNDTNAMWECIYYYNGDEIGVARATSKQEAKRLAAIQARDKLNRMGYYRQSKKSSKAQ</sequence>
<reference evidence="4 5" key="1">
    <citation type="journal article" date="2011" name="PLoS Pathog.">
        <title>Endophytic Life Strategies Decoded by Genome and Transcriptome Analyses of the Mutualistic Root Symbiont Piriformospora indica.</title>
        <authorList>
            <person name="Zuccaro A."/>
            <person name="Lahrmann U."/>
            <person name="Guldener U."/>
            <person name="Langen G."/>
            <person name="Pfiffi S."/>
            <person name="Biedenkopf D."/>
            <person name="Wong P."/>
            <person name="Samans B."/>
            <person name="Grimm C."/>
            <person name="Basiewicz M."/>
            <person name="Murat C."/>
            <person name="Martin F."/>
            <person name="Kogel K.H."/>
        </authorList>
    </citation>
    <scope>NUCLEOTIDE SEQUENCE [LARGE SCALE GENOMIC DNA]</scope>
    <source>
        <strain evidence="4 5">DSM 11827</strain>
    </source>
</reference>
<name>G4TN76_SERID</name>
<keyword evidence="5" id="KW-1185">Reference proteome</keyword>
<dbReference type="AlphaFoldDB" id="G4TN76"/>
<dbReference type="OrthoDB" id="10272835at2759"/>
<keyword evidence="1" id="KW-0694">RNA-binding</keyword>
<feature type="compositionally biased region" description="Basic and acidic residues" evidence="2">
    <location>
        <begin position="11"/>
        <end position="22"/>
    </location>
</feature>
<evidence type="ECO:0000256" key="1">
    <source>
        <dbReference type="PROSITE-ProRule" id="PRU00266"/>
    </source>
</evidence>
<protein>
    <recommendedName>
        <fullName evidence="3">DRBM domain-containing protein</fullName>
    </recommendedName>
</protein>
<dbReference type="Proteomes" id="UP000007148">
    <property type="component" value="Unassembled WGS sequence"/>
</dbReference>
<evidence type="ECO:0000259" key="3">
    <source>
        <dbReference type="PROSITE" id="PS50137"/>
    </source>
</evidence>
<feature type="region of interest" description="Disordered" evidence="2">
    <location>
        <begin position="1"/>
        <end position="32"/>
    </location>
</feature>
<feature type="compositionally biased region" description="Polar residues" evidence="2">
    <location>
        <begin position="23"/>
        <end position="32"/>
    </location>
</feature>
<dbReference type="EMBL" id="CAFZ01000182">
    <property type="protein sequence ID" value="CCA72774.1"/>
    <property type="molecule type" value="Genomic_DNA"/>
</dbReference>
<dbReference type="SMART" id="SM00358">
    <property type="entry name" value="DSRM"/>
    <property type="match status" value="1"/>
</dbReference>
<dbReference type="Gene3D" id="3.30.160.20">
    <property type="match status" value="1"/>
</dbReference>
<dbReference type="Pfam" id="PF00035">
    <property type="entry name" value="dsrm"/>
    <property type="match status" value="1"/>
</dbReference>
<organism evidence="4 5">
    <name type="scientific">Serendipita indica (strain DSM 11827)</name>
    <name type="common">Root endophyte fungus</name>
    <name type="synonym">Piriformospora indica</name>
    <dbReference type="NCBI Taxonomy" id="1109443"/>
    <lineage>
        <taxon>Eukaryota</taxon>
        <taxon>Fungi</taxon>
        <taxon>Dikarya</taxon>
        <taxon>Basidiomycota</taxon>
        <taxon>Agaricomycotina</taxon>
        <taxon>Agaricomycetes</taxon>
        <taxon>Sebacinales</taxon>
        <taxon>Serendipitaceae</taxon>
        <taxon>Serendipita</taxon>
    </lineage>
</organism>
<evidence type="ECO:0000313" key="5">
    <source>
        <dbReference type="Proteomes" id="UP000007148"/>
    </source>
</evidence>
<evidence type="ECO:0000256" key="2">
    <source>
        <dbReference type="SAM" id="MobiDB-lite"/>
    </source>
</evidence>
<dbReference type="GO" id="GO:0003723">
    <property type="term" value="F:RNA binding"/>
    <property type="evidence" value="ECO:0007669"/>
    <property type="project" value="UniProtKB-UniRule"/>
</dbReference>
<gene>
    <name evidence="4" type="ORF">PIIN_06712</name>
</gene>